<name>A0A9Q5WAR4_9CYAN</name>
<evidence type="ECO:0000313" key="1">
    <source>
        <dbReference type="EMBL" id="OPH10631.1"/>
    </source>
</evidence>
<dbReference type="InterPro" id="IPR021375">
    <property type="entry name" value="DUF2997"/>
</dbReference>
<evidence type="ECO:0000313" key="2">
    <source>
        <dbReference type="Proteomes" id="UP000190056"/>
    </source>
</evidence>
<protein>
    <recommendedName>
        <fullName evidence="3">DUF2997 domain-containing protein</fullName>
    </recommendedName>
</protein>
<dbReference type="AlphaFoldDB" id="A0A9Q5WAR4"/>
<evidence type="ECO:0008006" key="3">
    <source>
        <dbReference type="Google" id="ProtNLM"/>
    </source>
</evidence>
<dbReference type="EMBL" id="MTPU01000017">
    <property type="protein sequence ID" value="OPH10631.1"/>
    <property type="molecule type" value="Genomic_DNA"/>
</dbReference>
<dbReference type="Pfam" id="PF11211">
    <property type="entry name" value="DUF2997"/>
    <property type="match status" value="1"/>
</dbReference>
<reference evidence="1 2" key="1">
    <citation type="submission" date="2017-01" db="EMBL/GenBank/DDBJ databases">
        <authorList>
            <person name="Abreu V.A."/>
            <person name="Popin R.V."/>
            <person name="Rigonato J."/>
            <person name="Andreote A.P."/>
            <person name="Schaker P.C."/>
            <person name="Hoff-Risseti C."/>
            <person name="Alvarenga D.O."/>
            <person name="Varani A.M."/>
            <person name="Fiore M.F."/>
        </authorList>
    </citation>
    <scope>NUCLEOTIDE SEQUENCE [LARGE SCALE GENOMIC DNA]</scope>
    <source>
        <strain evidence="1 2">CENA302</strain>
    </source>
</reference>
<dbReference type="RefSeq" id="WP_071250515.1">
    <property type="nucleotide sequence ID" value="NZ_MTPU01000017.1"/>
</dbReference>
<accession>A0A9Q5WAR4</accession>
<gene>
    <name evidence="1" type="ORF">CENA302_02975</name>
</gene>
<organism evidence="1 2">
    <name type="scientific">Cylindrospermopsis raciborskii CENA302</name>
    <dbReference type="NCBI Taxonomy" id="1170768"/>
    <lineage>
        <taxon>Bacteria</taxon>
        <taxon>Bacillati</taxon>
        <taxon>Cyanobacteriota</taxon>
        <taxon>Cyanophyceae</taxon>
        <taxon>Nostocales</taxon>
        <taxon>Aphanizomenonaceae</taxon>
        <taxon>Cylindrospermopsis</taxon>
    </lineage>
</organism>
<sequence length="72" mass="8383">MAEYQRIEYRIDKQGRLVEKVLNGNGSSCTETTRKVEENIGEVERRELLPEYYKEANGNEETAVENLQSFVK</sequence>
<dbReference type="Proteomes" id="UP000190056">
    <property type="component" value="Unassembled WGS sequence"/>
</dbReference>
<proteinExistence type="predicted"/>
<comment type="caution">
    <text evidence="1">The sequence shown here is derived from an EMBL/GenBank/DDBJ whole genome shotgun (WGS) entry which is preliminary data.</text>
</comment>